<comment type="caution">
    <text evidence="9">The sequence shown here is derived from an EMBL/GenBank/DDBJ whole genome shotgun (WGS) entry which is preliminary data.</text>
</comment>
<feature type="transmembrane region" description="Helical" evidence="8">
    <location>
        <begin position="240"/>
        <end position="258"/>
    </location>
</feature>
<evidence type="ECO:0000256" key="3">
    <source>
        <dbReference type="ARBA" id="ARBA00022475"/>
    </source>
</evidence>
<dbReference type="InterPro" id="IPR001851">
    <property type="entry name" value="ABC_transp_permease"/>
</dbReference>
<dbReference type="AlphaFoldDB" id="A0A9W6DD45"/>
<dbReference type="GO" id="GO:0005886">
    <property type="term" value="C:plasma membrane"/>
    <property type="evidence" value="ECO:0007669"/>
    <property type="project" value="UniProtKB-SubCell"/>
</dbReference>
<feature type="transmembrane region" description="Helical" evidence="8">
    <location>
        <begin position="209"/>
        <end position="228"/>
    </location>
</feature>
<keyword evidence="3" id="KW-1003">Cell membrane</keyword>
<organism evidence="9 10">
    <name type="scientific">Vallitalea longa</name>
    <dbReference type="NCBI Taxonomy" id="2936439"/>
    <lineage>
        <taxon>Bacteria</taxon>
        <taxon>Bacillati</taxon>
        <taxon>Bacillota</taxon>
        <taxon>Clostridia</taxon>
        <taxon>Lachnospirales</taxon>
        <taxon>Vallitaleaceae</taxon>
        <taxon>Vallitalea</taxon>
    </lineage>
</organism>
<feature type="transmembrane region" description="Helical" evidence="8">
    <location>
        <begin position="265"/>
        <end position="285"/>
    </location>
</feature>
<feature type="transmembrane region" description="Helical" evidence="8">
    <location>
        <begin position="7"/>
        <end position="25"/>
    </location>
</feature>
<accession>A0A9W6DD45</accession>
<feature type="transmembrane region" description="Helical" evidence="8">
    <location>
        <begin position="159"/>
        <end position="180"/>
    </location>
</feature>
<feature type="transmembrane region" description="Helical" evidence="8">
    <location>
        <begin position="291"/>
        <end position="310"/>
    </location>
</feature>
<dbReference type="RefSeq" id="WP_281812169.1">
    <property type="nucleotide sequence ID" value="NZ_BRLB01000001.1"/>
</dbReference>
<dbReference type="GO" id="GO:0022857">
    <property type="term" value="F:transmembrane transporter activity"/>
    <property type="evidence" value="ECO:0007669"/>
    <property type="project" value="InterPro"/>
</dbReference>
<comment type="subcellular location">
    <subcellularLocation>
        <location evidence="1">Cell membrane</location>
        <topology evidence="1">Multi-pass membrane protein</topology>
    </subcellularLocation>
</comment>
<keyword evidence="4" id="KW-0997">Cell inner membrane</keyword>
<feature type="transmembrane region" description="Helical" evidence="8">
    <location>
        <begin position="37"/>
        <end position="58"/>
    </location>
</feature>
<keyword evidence="7 8" id="KW-0472">Membrane</keyword>
<evidence type="ECO:0000256" key="2">
    <source>
        <dbReference type="ARBA" id="ARBA00022448"/>
    </source>
</evidence>
<dbReference type="CDD" id="cd06579">
    <property type="entry name" value="TM_PBP1_transp_AraH_like"/>
    <property type="match status" value="1"/>
</dbReference>
<evidence type="ECO:0000256" key="5">
    <source>
        <dbReference type="ARBA" id="ARBA00022692"/>
    </source>
</evidence>
<feature type="transmembrane region" description="Helical" evidence="8">
    <location>
        <begin position="65"/>
        <end position="83"/>
    </location>
</feature>
<feature type="transmembrane region" description="Helical" evidence="8">
    <location>
        <begin position="89"/>
        <end position="108"/>
    </location>
</feature>
<feature type="transmembrane region" description="Helical" evidence="8">
    <location>
        <begin position="120"/>
        <end position="139"/>
    </location>
</feature>
<gene>
    <name evidence="9" type="ORF">SH1V18_06360</name>
</gene>
<keyword evidence="10" id="KW-1185">Reference proteome</keyword>
<dbReference type="PANTHER" id="PTHR32196">
    <property type="entry name" value="ABC TRANSPORTER PERMEASE PROTEIN YPHD-RELATED-RELATED"/>
    <property type="match status" value="1"/>
</dbReference>
<keyword evidence="2" id="KW-0813">Transport</keyword>
<reference evidence="9" key="1">
    <citation type="submission" date="2022-06" db="EMBL/GenBank/DDBJ databases">
        <title>Vallitalea longa sp. nov., an anaerobic bacterium isolated from marine sediment.</title>
        <authorList>
            <person name="Hirano S."/>
            <person name="Terahara T."/>
            <person name="Mori K."/>
            <person name="Hamada M."/>
            <person name="Matsumoto R."/>
            <person name="Kobayashi T."/>
        </authorList>
    </citation>
    <scope>NUCLEOTIDE SEQUENCE</scope>
    <source>
        <strain evidence="9">SH18-1</strain>
    </source>
</reference>
<evidence type="ECO:0000256" key="1">
    <source>
        <dbReference type="ARBA" id="ARBA00004651"/>
    </source>
</evidence>
<dbReference type="PANTHER" id="PTHR32196:SF21">
    <property type="entry name" value="ABC TRANSPORTER PERMEASE PROTEIN YPHD-RELATED"/>
    <property type="match status" value="1"/>
</dbReference>
<keyword evidence="5 8" id="KW-0812">Transmembrane</keyword>
<proteinExistence type="predicted"/>
<name>A0A9W6DD45_9FIRM</name>
<evidence type="ECO:0000256" key="7">
    <source>
        <dbReference type="ARBA" id="ARBA00023136"/>
    </source>
</evidence>
<evidence type="ECO:0000256" key="4">
    <source>
        <dbReference type="ARBA" id="ARBA00022519"/>
    </source>
</evidence>
<dbReference type="Pfam" id="PF02653">
    <property type="entry name" value="BPD_transp_2"/>
    <property type="match status" value="1"/>
</dbReference>
<evidence type="ECO:0000256" key="8">
    <source>
        <dbReference type="SAM" id="Phobius"/>
    </source>
</evidence>
<dbReference type="EMBL" id="BRLB01000001">
    <property type="protein sequence ID" value="GKX28156.1"/>
    <property type="molecule type" value="Genomic_DNA"/>
</dbReference>
<sequence>MGKKKEIVIQVMILLVTIILAAIISKEQFLSSNNLMIMLHQIPEFGLIALAVMVIMLLGDINLSVIAMTKLAGIVGGLFMISVKLPESILVISGIIIMIIIGLACGVLNGALVSFVGVKSIIATLAMMLLFEGVALDITHGGAVSKFPSTFLWIGNESIAFVPVPMIIFLIFGWVTWYILKKTQTGNLIYKVGEDKSAANYSGIDVKKIIFFAYCYAGILTGIAAIIMTSRYNSIRADYGTSYLLKSIVAVILGGVNVNGGKGSVIGVMISVCTLSVLSRVLGILEMNTYLIDFLMGLILLIVLFINYYLQKDKKITGE</sequence>
<evidence type="ECO:0000313" key="9">
    <source>
        <dbReference type="EMBL" id="GKX28156.1"/>
    </source>
</evidence>
<protein>
    <submittedName>
        <fullName evidence="9">ABC transporter permease</fullName>
    </submittedName>
</protein>
<evidence type="ECO:0000256" key="6">
    <source>
        <dbReference type="ARBA" id="ARBA00022989"/>
    </source>
</evidence>
<evidence type="ECO:0000313" key="10">
    <source>
        <dbReference type="Proteomes" id="UP001144256"/>
    </source>
</evidence>
<dbReference type="Proteomes" id="UP001144256">
    <property type="component" value="Unassembled WGS sequence"/>
</dbReference>
<keyword evidence="6 8" id="KW-1133">Transmembrane helix</keyword>